<evidence type="ECO:0000313" key="10">
    <source>
        <dbReference type="Proteomes" id="UP001341840"/>
    </source>
</evidence>
<dbReference type="Gene3D" id="1.20.5.4130">
    <property type="match status" value="1"/>
</dbReference>
<dbReference type="Pfam" id="PF25019">
    <property type="entry name" value="LRR_R13L1-DRL21"/>
    <property type="match status" value="1"/>
</dbReference>
<keyword evidence="5" id="KW-0067">ATP-binding</keyword>
<dbReference type="EMBL" id="JASCZI010000066">
    <property type="protein sequence ID" value="MED6108125.1"/>
    <property type="molecule type" value="Genomic_DNA"/>
</dbReference>
<dbReference type="SUPFAM" id="SSF52540">
    <property type="entry name" value="P-loop containing nucleoside triphosphate hydrolases"/>
    <property type="match status" value="1"/>
</dbReference>
<keyword evidence="2" id="KW-0677">Repeat</keyword>
<evidence type="ECO:0000259" key="7">
    <source>
        <dbReference type="Pfam" id="PF18052"/>
    </source>
</evidence>
<comment type="caution">
    <text evidence="9">The sequence shown here is derived from an EMBL/GenBank/DDBJ whole genome shotgun (WGS) entry which is preliminary data.</text>
</comment>
<dbReference type="PANTHER" id="PTHR36766:SF51">
    <property type="entry name" value="DISEASE RESISTANCE RPP13-LIKE PROTEIN 1"/>
    <property type="match status" value="1"/>
</dbReference>
<evidence type="ECO:0000256" key="1">
    <source>
        <dbReference type="ARBA" id="ARBA00022614"/>
    </source>
</evidence>
<dbReference type="InterPro" id="IPR056789">
    <property type="entry name" value="LRR_R13L1-DRL21"/>
</dbReference>
<evidence type="ECO:0000256" key="2">
    <source>
        <dbReference type="ARBA" id="ARBA00022737"/>
    </source>
</evidence>
<dbReference type="Proteomes" id="UP001341840">
    <property type="component" value="Unassembled WGS sequence"/>
</dbReference>
<feature type="domain" description="NB-ARC" evidence="6">
    <location>
        <begin position="162"/>
        <end position="331"/>
    </location>
</feature>
<keyword evidence="3" id="KW-0547">Nucleotide-binding</keyword>
<protein>
    <recommendedName>
        <fullName evidence="11">P-loop containing nucleoside triphosphate hydrolase, leucine-rich repeat domain, L</fullName>
    </recommendedName>
</protein>
<keyword evidence="1" id="KW-0433">Leucine-rich repeat</keyword>
<dbReference type="PANTHER" id="PTHR36766">
    <property type="entry name" value="PLANT BROAD-SPECTRUM MILDEW RESISTANCE PROTEIN RPW8"/>
    <property type="match status" value="1"/>
</dbReference>
<proteinExistence type="predicted"/>
<name>A0ABU6Q940_9FABA</name>
<dbReference type="InterPro" id="IPR042197">
    <property type="entry name" value="Apaf_helical"/>
</dbReference>
<dbReference type="Gene3D" id="1.10.8.430">
    <property type="entry name" value="Helical domain of apoptotic protease-activating factors"/>
    <property type="match status" value="1"/>
</dbReference>
<feature type="domain" description="Disease resistance N-terminal" evidence="7">
    <location>
        <begin position="14"/>
        <end position="90"/>
    </location>
</feature>
<dbReference type="InterPro" id="IPR027417">
    <property type="entry name" value="P-loop_NTPase"/>
</dbReference>
<dbReference type="InterPro" id="IPR032675">
    <property type="entry name" value="LRR_dom_sf"/>
</dbReference>
<dbReference type="SUPFAM" id="SSF52047">
    <property type="entry name" value="RNI-like"/>
    <property type="match status" value="1"/>
</dbReference>
<accession>A0ABU6Q940</accession>
<evidence type="ECO:0000256" key="4">
    <source>
        <dbReference type="ARBA" id="ARBA00022821"/>
    </source>
</evidence>
<evidence type="ECO:0008006" key="11">
    <source>
        <dbReference type="Google" id="ProtNLM"/>
    </source>
</evidence>
<gene>
    <name evidence="9" type="ORF">PIB30_020571</name>
</gene>
<dbReference type="Gene3D" id="3.40.50.300">
    <property type="entry name" value="P-loop containing nucleotide triphosphate hydrolases"/>
    <property type="match status" value="1"/>
</dbReference>
<evidence type="ECO:0000256" key="5">
    <source>
        <dbReference type="ARBA" id="ARBA00022840"/>
    </source>
</evidence>
<sequence>MADGTRVLGKEYHQKLTSLLEDYHYDSFFERNNLLKRLEKSVCDVGAVLDDAEQKQFTVKEVKKWLVDFQHALYLADDLLDELSTKTATATPRDPGISSYCSSLVDSILEDSGEMEAIVRRLESVVGRTNNLHLEKCAKVDMSSWRTPSTSLVVSSDIFGRDKDKEKIIKLLLDDTCHGESPFIVIPIMGLGGIGKTTLAQLVYNDARVVENFDTRVWVCVAENSDPVHVTRTMIGAIDSCSCSMDNFDVLQTNLKNKLIGKTFLVVLDDVWHGRQDTWEDLLKPFQYGNNGSKILLTTRSEKVASMFVATSQHYQPSLLSDEDCWSVFLKHSSIPSNFEQYATLERIGRKIVKKCKGLPLAVKTLGGLLRHKYNVGDWENILRSKIWELREDESMIVPALRDTVVGKHEENGIRELGPIDVHGSFRISNLENVTNSGEALEARMGNKKHITILELKWLPDGDLVDLQTERDILDKFRPHQNLKELSINGYKGETFPDWLGLSLSCYSNMTKLCLRSCKNCSKLPSLGQLPSLQHLDIFELDVLKIIGPEFYKNGESSSSHEETPFRSLETLAFDKMHGLQEWHIPHEFDGFPKLKSLEITECPVLTGNLPAKLPALEQLSIIQCEKLACSLPREAKLAEDEAAIFFRTDLAKSVLEKCLPHIQSSSLQRLIIRECSTLTLSEPLQHKWLTEIHVSQCDSVRLFPLGALPNLKKLDISHCSEMDSFGEECLPPSLTTLKIHKCQKLERWITSNGFHSEGLTHLRLELWNEVKKFPTEGCLPSSLQSLQLYIFHSLETLDCKGLHHLTSLKELTIEYCGKLENITQENLPASISKLLIMGQCPLKSKLEKMNDPRIQFETGNCFLSLLP</sequence>
<reference evidence="9 10" key="1">
    <citation type="journal article" date="2023" name="Plants (Basel)">
        <title>Bridging the Gap: Combining Genomics and Transcriptomics Approaches to Understand Stylosanthes scabra, an Orphan Legume from the Brazilian Caatinga.</title>
        <authorList>
            <person name="Ferreira-Neto J.R.C."/>
            <person name="da Silva M.D."/>
            <person name="Binneck E."/>
            <person name="de Melo N.F."/>
            <person name="da Silva R.H."/>
            <person name="de Melo A.L.T.M."/>
            <person name="Pandolfi V."/>
            <person name="Bustamante F.O."/>
            <person name="Brasileiro-Vidal A.C."/>
            <person name="Benko-Iseppon A.M."/>
        </authorList>
    </citation>
    <scope>NUCLEOTIDE SEQUENCE [LARGE SCALE GENOMIC DNA]</scope>
    <source>
        <tissue evidence="9">Leaves</tissue>
    </source>
</reference>
<keyword evidence="4" id="KW-0611">Plant defense</keyword>
<evidence type="ECO:0000259" key="8">
    <source>
        <dbReference type="Pfam" id="PF25019"/>
    </source>
</evidence>
<dbReference type="InterPro" id="IPR041118">
    <property type="entry name" value="Rx_N"/>
</dbReference>
<dbReference type="InterPro" id="IPR002182">
    <property type="entry name" value="NB-ARC"/>
</dbReference>
<dbReference type="Pfam" id="PF18052">
    <property type="entry name" value="Rx_N"/>
    <property type="match status" value="1"/>
</dbReference>
<evidence type="ECO:0000256" key="3">
    <source>
        <dbReference type="ARBA" id="ARBA00022741"/>
    </source>
</evidence>
<evidence type="ECO:0000259" key="6">
    <source>
        <dbReference type="Pfam" id="PF00931"/>
    </source>
</evidence>
<dbReference type="PRINTS" id="PR00364">
    <property type="entry name" value="DISEASERSIST"/>
</dbReference>
<dbReference type="Pfam" id="PF00931">
    <property type="entry name" value="NB-ARC"/>
    <property type="match status" value="1"/>
</dbReference>
<feature type="domain" description="R13L1/DRL21-like LRR repeat region" evidence="8">
    <location>
        <begin position="415"/>
        <end position="539"/>
    </location>
</feature>
<keyword evidence="10" id="KW-1185">Reference proteome</keyword>
<evidence type="ECO:0000313" key="9">
    <source>
        <dbReference type="EMBL" id="MED6108125.1"/>
    </source>
</evidence>
<dbReference type="Gene3D" id="3.80.10.10">
    <property type="entry name" value="Ribonuclease Inhibitor"/>
    <property type="match status" value="2"/>
</dbReference>
<organism evidence="9 10">
    <name type="scientific">Stylosanthes scabra</name>
    <dbReference type="NCBI Taxonomy" id="79078"/>
    <lineage>
        <taxon>Eukaryota</taxon>
        <taxon>Viridiplantae</taxon>
        <taxon>Streptophyta</taxon>
        <taxon>Embryophyta</taxon>
        <taxon>Tracheophyta</taxon>
        <taxon>Spermatophyta</taxon>
        <taxon>Magnoliopsida</taxon>
        <taxon>eudicotyledons</taxon>
        <taxon>Gunneridae</taxon>
        <taxon>Pentapetalae</taxon>
        <taxon>rosids</taxon>
        <taxon>fabids</taxon>
        <taxon>Fabales</taxon>
        <taxon>Fabaceae</taxon>
        <taxon>Papilionoideae</taxon>
        <taxon>50 kb inversion clade</taxon>
        <taxon>dalbergioids sensu lato</taxon>
        <taxon>Dalbergieae</taxon>
        <taxon>Pterocarpus clade</taxon>
        <taxon>Stylosanthes</taxon>
    </lineage>
</organism>